<dbReference type="Pfam" id="PF07589">
    <property type="entry name" value="PEP-CTERM"/>
    <property type="match status" value="1"/>
</dbReference>
<feature type="domain" description="Ice-binding protein C-terminal" evidence="2">
    <location>
        <begin position="188"/>
        <end position="209"/>
    </location>
</feature>
<keyword evidence="4" id="KW-1185">Reference proteome</keyword>
<feature type="signal peptide" evidence="1">
    <location>
        <begin position="1"/>
        <end position="21"/>
    </location>
</feature>
<feature type="chain" id="PRO_5045488856" description="Ice-binding protein C-terminal domain-containing protein" evidence="1">
    <location>
        <begin position="22"/>
        <end position="216"/>
    </location>
</feature>
<dbReference type="InterPro" id="IPR013424">
    <property type="entry name" value="Ice-binding_C"/>
</dbReference>
<evidence type="ECO:0000313" key="4">
    <source>
        <dbReference type="Proteomes" id="UP001180453"/>
    </source>
</evidence>
<protein>
    <recommendedName>
        <fullName evidence="2">Ice-binding protein C-terminal domain-containing protein</fullName>
    </recommendedName>
</protein>
<comment type="caution">
    <text evidence="3">The sequence shown here is derived from an EMBL/GenBank/DDBJ whole genome shotgun (WGS) entry which is preliminary data.</text>
</comment>
<dbReference type="EMBL" id="JAVDXU010000001">
    <property type="protein sequence ID" value="MDR7268264.1"/>
    <property type="molecule type" value="Genomic_DNA"/>
</dbReference>
<evidence type="ECO:0000259" key="2">
    <source>
        <dbReference type="Pfam" id="PF07589"/>
    </source>
</evidence>
<evidence type="ECO:0000313" key="3">
    <source>
        <dbReference type="EMBL" id="MDR7268264.1"/>
    </source>
</evidence>
<evidence type="ECO:0000256" key="1">
    <source>
        <dbReference type="SAM" id="SignalP"/>
    </source>
</evidence>
<gene>
    <name evidence="3" type="ORF">J2X20_000893</name>
</gene>
<dbReference type="RefSeq" id="WP_310261451.1">
    <property type="nucleotide sequence ID" value="NZ_JAVDXU010000001.1"/>
</dbReference>
<reference evidence="3 4" key="1">
    <citation type="submission" date="2023-07" db="EMBL/GenBank/DDBJ databases">
        <title>Sorghum-associated microbial communities from plants grown in Nebraska, USA.</title>
        <authorList>
            <person name="Schachtman D."/>
        </authorList>
    </citation>
    <scope>NUCLEOTIDE SEQUENCE [LARGE SCALE GENOMIC DNA]</scope>
    <source>
        <strain evidence="3 4">BE314</strain>
    </source>
</reference>
<organism evidence="3 4">
    <name type="scientific">Roseateles saccharophilus</name>
    <name type="common">Pseudomonas saccharophila</name>
    <dbReference type="NCBI Taxonomy" id="304"/>
    <lineage>
        <taxon>Bacteria</taxon>
        <taxon>Pseudomonadati</taxon>
        <taxon>Pseudomonadota</taxon>
        <taxon>Betaproteobacteria</taxon>
        <taxon>Burkholderiales</taxon>
        <taxon>Sphaerotilaceae</taxon>
        <taxon>Roseateles</taxon>
    </lineage>
</organism>
<proteinExistence type="predicted"/>
<dbReference type="Proteomes" id="UP001180453">
    <property type="component" value="Unassembled WGS sequence"/>
</dbReference>
<sequence>MKLTSIAAAILAASLCSGANAGIVFTFTENGANVVMNSSGTIDTSLLVLQQSVSGWGGTGVEQNGNHDIMGGTSVGAVNMSFGFHAGTNFSAWSSANGPWAQSSFNTTVNSGHKGFTTYIRANGGGPQLPGLGIEREDLEGTLWSPDQTWTFLNSSFASLQMFAGTYTVTDAQTGEFITFQIGAANHVPEPDAAALVGLALVGAYAARRAKARKTA</sequence>
<name>A0ABU1YHC7_ROSSA</name>
<accession>A0ABU1YHC7</accession>
<keyword evidence="1" id="KW-0732">Signal</keyword>